<dbReference type="OrthoDB" id="9772884at2"/>
<feature type="transmembrane region" description="Helical" evidence="1">
    <location>
        <begin position="500"/>
        <end position="518"/>
    </location>
</feature>
<evidence type="ECO:0000313" key="2">
    <source>
        <dbReference type="EMBL" id="AVI52111.1"/>
    </source>
</evidence>
<feature type="transmembrane region" description="Helical" evidence="1">
    <location>
        <begin position="190"/>
        <end position="210"/>
    </location>
</feature>
<dbReference type="PANTHER" id="PTHR38454">
    <property type="entry name" value="INTEGRAL MEMBRANE PROTEIN-RELATED"/>
    <property type="match status" value="1"/>
</dbReference>
<keyword evidence="1" id="KW-1133">Transmembrane helix</keyword>
<dbReference type="RefSeq" id="WP_105217351.1">
    <property type="nucleotide sequence ID" value="NZ_CP027062.1"/>
</dbReference>
<dbReference type="InterPro" id="IPR018580">
    <property type="entry name" value="Uncharacterised_YfhO"/>
</dbReference>
<feature type="transmembrane region" description="Helical" evidence="1">
    <location>
        <begin position="441"/>
        <end position="463"/>
    </location>
</feature>
<organism evidence="2 3">
    <name type="scientific">Pukyongia salina</name>
    <dbReference type="NCBI Taxonomy" id="2094025"/>
    <lineage>
        <taxon>Bacteria</taxon>
        <taxon>Pseudomonadati</taxon>
        <taxon>Bacteroidota</taxon>
        <taxon>Flavobacteriia</taxon>
        <taxon>Flavobacteriales</taxon>
        <taxon>Flavobacteriaceae</taxon>
        <taxon>Pukyongia</taxon>
    </lineage>
</organism>
<reference evidence="2 3" key="1">
    <citation type="submission" date="2018-02" db="EMBL/GenBank/DDBJ databases">
        <title>Genomic analysis of the strain RR4-38 isolated from a seawater recirculating aquaculture system.</title>
        <authorList>
            <person name="Kim Y.-S."/>
            <person name="Jang Y.H."/>
            <person name="Kim K.-H."/>
        </authorList>
    </citation>
    <scope>NUCLEOTIDE SEQUENCE [LARGE SCALE GENOMIC DNA]</scope>
    <source>
        <strain evidence="2 3">RR4-38</strain>
    </source>
</reference>
<keyword evidence="3" id="KW-1185">Reference proteome</keyword>
<dbReference type="Proteomes" id="UP000238442">
    <property type="component" value="Chromosome"/>
</dbReference>
<feature type="transmembrane region" description="Helical" evidence="1">
    <location>
        <begin position="121"/>
        <end position="142"/>
    </location>
</feature>
<keyword evidence="1" id="KW-0472">Membrane</keyword>
<feature type="transmembrane region" description="Helical" evidence="1">
    <location>
        <begin position="98"/>
        <end position="115"/>
    </location>
</feature>
<dbReference type="Pfam" id="PF09586">
    <property type="entry name" value="YfhO"/>
    <property type="match status" value="1"/>
</dbReference>
<protein>
    <recommendedName>
        <fullName evidence="4">Membrane protein YfhO</fullName>
    </recommendedName>
</protein>
<feature type="transmembrane region" description="Helical" evidence="1">
    <location>
        <begin position="340"/>
        <end position="361"/>
    </location>
</feature>
<feature type="transmembrane region" description="Helical" evidence="1">
    <location>
        <begin position="6"/>
        <end position="25"/>
    </location>
</feature>
<keyword evidence="1" id="KW-0812">Transmembrane</keyword>
<dbReference type="KEGG" id="aue:C5O00_13470"/>
<dbReference type="EMBL" id="CP027062">
    <property type="protein sequence ID" value="AVI52111.1"/>
    <property type="molecule type" value="Genomic_DNA"/>
</dbReference>
<feature type="transmembrane region" description="Helical" evidence="1">
    <location>
        <begin position="527"/>
        <end position="547"/>
    </location>
</feature>
<name>A0A2S0HZL9_9FLAO</name>
<feature type="transmembrane region" description="Helical" evidence="1">
    <location>
        <begin position="149"/>
        <end position="170"/>
    </location>
</feature>
<evidence type="ECO:0000313" key="3">
    <source>
        <dbReference type="Proteomes" id="UP000238442"/>
    </source>
</evidence>
<dbReference type="AlphaFoldDB" id="A0A2S0HZL9"/>
<feature type="transmembrane region" description="Helical" evidence="1">
    <location>
        <begin position="783"/>
        <end position="803"/>
    </location>
</feature>
<feature type="transmembrane region" description="Helical" evidence="1">
    <location>
        <begin position="368"/>
        <end position="389"/>
    </location>
</feature>
<evidence type="ECO:0000256" key="1">
    <source>
        <dbReference type="SAM" id="Phobius"/>
    </source>
</evidence>
<evidence type="ECO:0008006" key="4">
    <source>
        <dbReference type="Google" id="ProtNLM"/>
    </source>
</evidence>
<proteinExistence type="predicted"/>
<dbReference type="PANTHER" id="PTHR38454:SF1">
    <property type="entry name" value="INTEGRAL MEMBRANE PROTEIN"/>
    <property type="match status" value="1"/>
</dbReference>
<feature type="transmembrane region" description="Helical" evidence="1">
    <location>
        <begin position="409"/>
        <end position="429"/>
    </location>
</feature>
<gene>
    <name evidence="2" type="ORF">C5O00_13470</name>
</gene>
<feature type="transmembrane region" description="Helical" evidence="1">
    <location>
        <begin position="222"/>
        <end position="242"/>
    </location>
</feature>
<sequence length="814" mass="91652">MQQLKGFLPHLIVLVLFLVASLAYFNPVLQGKKIYQSDIVQYTGMAKQQNDFREATGEETYWTNSAFGGMPTYQLGAKYPYNYIKKLDLTLRFLPRPADYLFLYFISIYILFLVLKVDYRLAFLGALAFGFSTYLIIILGVGHNAKAHAIAYMPLVLSGIILTFRGKYLWGFLLTTVALALELVANHFQMTYYLMLLVLCLGVAYLIDAYRKKLLPHFFKSVAIMLLGVFIALGLNATNILATKEYADTSTRGKSELTISPDGSEKKSGDGLSYEYITEYSYGRLETFNLFIPRFMGGGSSEPLPDNGETLDELMKLGASPQEAREILKQLPVYWGDQPIVAAPAYIGAIMIFLAVLALFLVKGRLKWWILSAFILSLLLSWGKNFHFLTQFFIDYIPLYDKFRAVSSIQVIIELVIPILAIVGLHQYFNDFVSPEKRKKALLWATGIVGGLAVVFLLFKSAIPGLDFASPYDQELRDQLGTPLVEAIREDRASLFITDTIRSLAFVLLAAAVLWFFLKDKLKQNTVIALLALLIVVDLVGVDWRYVNNDDFVNARIMDQPFQKSPADLQILEDDGYFRVYDITTNPFSSGRASYFHNALGGYHAAKPGRVQDLDDFYLAEGDIGILNMMNVRYIIGQSPNGGPVAQRNPFANGNAWFVENILLAENANEELLLLDSLDTKRTVVVHKEFQDKLPLENIVRDSTATIDLTQYKPNHLVYESSSTSPQLAVFSEVYYPKGWNAYIDGQPAEYIRANYVLRAMPVPAGNHKIEFKFEPTVIKTGGTIALVSFVILLVVLFGGLWYKRRQESKVAEE</sequence>
<accession>A0A2S0HZL9</accession>